<dbReference type="Proteomes" id="UP000255417">
    <property type="component" value="Unassembled WGS sequence"/>
</dbReference>
<sequence length="31" mass="3726">MDSKIYENYYADIEKMSLILNKEIEDDEVLT</sequence>
<reference evidence="1 2" key="1">
    <citation type="submission" date="2018-06" db="EMBL/GenBank/DDBJ databases">
        <authorList>
            <consortium name="Pathogen Informatics"/>
            <person name="Doyle S."/>
        </authorList>
    </citation>
    <scope>NUCLEOTIDE SEQUENCE [LARGE SCALE GENOMIC DNA]</scope>
    <source>
        <strain evidence="1 2">NCTC12872</strain>
    </source>
</reference>
<proteinExistence type="predicted"/>
<gene>
    <name evidence="1" type="ORF">NCTC12872_00804</name>
</gene>
<name>A0A379CAW2_9PAST</name>
<evidence type="ECO:0000313" key="2">
    <source>
        <dbReference type="Proteomes" id="UP000255417"/>
    </source>
</evidence>
<evidence type="ECO:0000313" key="1">
    <source>
        <dbReference type="EMBL" id="SUB58836.1"/>
    </source>
</evidence>
<dbReference type="EMBL" id="UGTA01000001">
    <property type="protein sequence ID" value="SUB58836.1"/>
    <property type="molecule type" value="Genomic_DNA"/>
</dbReference>
<accession>A0A379CAW2</accession>
<dbReference type="AlphaFoldDB" id="A0A379CAW2"/>
<keyword evidence="2" id="KW-1185">Reference proteome</keyword>
<protein>
    <submittedName>
        <fullName evidence="1">Uncharacterized protein</fullName>
    </submittedName>
</protein>
<organism evidence="1 2">
    <name type="scientific">Phocoenobacter uteri</name>
    <dbReference type="NCBI Taxonomy" id="146806"/>
    <lineage>
        <taxon>Bacteria</taxon>
        <taxon>Pseudomonadati</taxon>
        <taxon>Pseudomonadota</taxon>
        <taxon>Gammaproteobacteria</taxon>
        <taxon>Pasteurellales</taxon>
        <taxon>Pasteurellaceae</taxon>
        <taxon>Phocoenobacter</taxon>
    </lineage>
</organism>